<dbReference type="SMR" id="Q82LF2"/>
<dbReference type="InterPro" id="IPR036388">
    <property type="entry name" value="WH-like_DNA-bd_sf"/>
</dbReference>
<dbReference type="PANTHER" id="PTHR33495">
    <property type="entry name" value="ANTI-SIGMA FACTOR ANTAGONIST TM_1081-RELATED-RELATED"/>
    <property type="match status" value="1"/>
</dbReference>
<dbReference type="CDD" id="cd07043">
    <property type="entry name" value="STAS_anti-anti-sigma_factors"/>
    <property type="match status" value="1"/>
</dbReference>
<dbReference type="PROSITE" id="PS50801">
    <property type="entry name" value="STAS"/>
    <property type="match status" value="1"/>
</dbReference>
<dbReference type="Pfam" id="PF13466">
    <property type="entry name" value="STAS_2"/>
    <property type="match status" value="1"/>
</dbReference>
<dbReference type="eggNOG" id="COG3707">
    <property type="taxonomic scope" value="Bacteria"/>
</dbReference>
<dbReference type="PROSITE" id="PS50921">
    <property type="entry name" value="ANTAR"/>
    <property type="match status" value="1"/>
</dbReference>
<dbReference type="Gene3D" id="3.30.750.24">
    <property type="entry name" value="STAS domain"/>
    <property type="match status" value="1"/>
</dbReference>
<protein>
    <recommendedName>
        <fullName evidence="6">Anti-sigma factor antagonist</fullName>
    </recommendedName>
</protein>
<proteinExistence type="predicted"/>
<evidence type="ECO:0008006" key="6">
    <source>
        <dbReference type="Google" id="ProtNLM"/>
    </source>
</evidence>
<dbReference type="PANTHER" id="PTHR33495:SF2">
    <property type="entry name" value="ANTI-SIGMA FACTOR ANTAGONIST TM_1081-RELATED"/>
    <property type="match status" value="1"/>
</dbReference>
<accession>Q82LF2</accession>
<sequence>MSEQELSQLSGGMDDAAPCPWLKVEVHPAGDRQVVVAYGDIDVDTEAILQRALREALDHSVSGVNLDLGAVGFCDCAGLNVLLRMRRHALAHGKTLAVQATGPATGKLLTITGTLSLFDVTAGPGTRAKGRNPLPPEPHDPSRVDHIDGTGRGRDGTDLETDGTIDGTVVDLRIEVGQLRRAMQTRPVIDLARGVLMASFGLSAEDAWTVLVTVSQHTNTKLHQIAEDLVNTVQGAPLPEPLQRQLAEAVMPFSRVRNAGA</sequence>
<evidence type="ECO:0000259" key="2">
    <source>
        <dbReference type="PROSITE" id="PS50801"/>
    </source>
</evidence>
<evidence type="ECO:0000259" key="3">
    <source>
        <dbReference type="PROSITE" id="PS50921"/>
    </source>
</evidence>
<dbReference type="InterPro" id="IPR002645">
    <property type="entry name" value="STAS_dom"/>
</dbReference>
<dbReference type="Gene3D" id="1.10.10.10">
    <property type="entry name" value="Winged helix-like DNA-binding domain superfamily/Winged helix DNA-binding domain"/>
    <property type="match status" value="1"/>
</dbReference>
<feature type="domain" description="STAS" evidence="2">
    <location>
        <begin position="22"/>
        <end position="113"/>
    </location>
</feature>
<organism evidence="4 5">
    <name type="scientific">Streptomyces avermitilis (strain ATCC 31267 / DSM 46492 / JCM 5070 / NBRC 14893 / NCIMB 12804 / NRRL 8165 / MA-4680)</name>
    <dbReference type="NCBI Taxonomy" id="227882"/>
    <lineage>
        <taxon>Bacteria</taxon>
        <taxon>Bacillati</taxon>
        <taxon>Actinomycetota</taxon>
        <taxon>Actinomycetes</taxon>
        <taxon>Kitasatosporales</taxon>
        <taxon>Streptomycetaceae</taxon>
        <taxon>Streptomyces</taxon>
    </lineage>
</organism>
<evidence type="ECO:0000313" key="5">
    <source>
        <dbReference type="Proteomes" id="UP000000428"/>
    </source>
</evidence>
<dbReference type="InterPro" id="IPR011006">
    <property type="entry name" value="CheY-like_superfamily"/>
</dbReference>
<dbReference type="SMART" id="SM01012">
    <property type="entry name" value="ANTAR"/>
    <property type="match status" value="1"/>
</dbReference>
<evidence type="ECO:0000256" key="1">
    <source>
        <dbReference type="SAM" id="MobiDB-lite"/>
    </source>
</evidence>
<feature type="region of interest" description="Disordered" evidence="1">
    <location>
        <begin position="122"/>
        <end position="160"/>
    </location>
</feature>
<evidence type="ECO:0000313" key="4">
    <source>
        <dbReference type="EMBL" id="BAC69769.1"/>
    </source>
</evidence>
<dbReference type="SUPFAM" id="SSF52091">
    <property type="entry name" value="SpoIIaa-like"/>
    <property type="match status" value="1"/>
</dbReference>
<reference evidence="4 5" key="1">
    <citation type="journal article" date="2001" name="Proc. Natl. Acad. Sci. U.S.A.">
        <title>Genome sequence of an industrial microorganism Streptomyces avermitilis: deducing the ability of producing secondary metabolites.</title>
        <authorList>
            <person name="Omura S."/>
            <person name="Ikeda H."/>
            <person name="Ishikawa J."/>
            <person name="Hanamoto A."/>
            <person name="Takahashi C."/>
            <person name="Shinose M."/>
            <person name="Takahashi Y."/>
            <person name="Horikawa H."/>
            <person name="Nakazawa H."/>
            <person name="Osonoe T."/>
            <person name="Kikuchi H."/>
            <person name="Shiba T."/>
            <person name="Sakaki Y."/>
            <person name="Hattori M."/>
        </authorList>
    </citation>
    <scope>NUCLEOTIDE SEQUENCE [LARGE SCALE GENOMIC DNA]</scope>
    <source>
        <strain evidence="5">ATCC 31267 / DSM 46492 / JCM 5070 / NBRC 14893 / NCIMB 12804 / NRRL 8165 / MA-4680</strain>
    </source>
</reference>
<dbReference type="GO" id="GO:0043856">
    <property type="term" value="F:anti-sigma factor antagonist activity"/>
    <property type="evidence" value="ECO:0007669"/>
    <property type="project" value="TreeGrafter"/>
</dbReference>
<gene>
    <name evidence="4" type="ORF">SAVERM_2058</name>
</gene>
<reference evidence="4 5" key="2">
    <citation type="journal article" date="2003" name="Nat. Biotechnol.">
        <title>Complete genome sequence and comparative analysis of the industrial microorganism Streptomyces avermitilis.</title>
        <authorList>
            <person name="Ikeda H."/>
            <person name="Ishikawa J."/>
            <person name="Hanamoto A."/>
            <person name="Shinose M."/>
            <person name="Kikuchi H."/>
            <person name="Shiba T."/>
            <person name="Sakaki Y."/>
            <person name="Hattori M."/>
            <person name="Omura S."/>
        </authorList>
    </citation>
    <scope>NUCLEOTIDE SEQUENCE [LARGE SCALE GENOMIC DNA]</scope>
    <source>
        <strain evidence="5">ATCC 31267 / DSM 46492 / JCM 5070 / NBRC 14893 / NCIMB 12804 / NRRL 8165 / MA-4680</strain>
    </source>
</reference>
<dbReference type="Proteomes" id="UP000000428">
    <property type="component" value="Chromosome"/>
</dbReference>
<dbReference type="RefSeq" id="WP_010983498.1">
    <property type="nucleotide sequence ID" value="NC_003155.5"/>
</dbReference>
<dbReference type="HOGENOM" id="CLU_092073_0_0_11"/>
<dbReference type="SUPFAM" id="SSF52172">
    <property type="entry name" value="CheY-like"/>
    <property type="match status" value="1"/>
</dbReference>
<dbReference type="DNASU" id="1213491"/>
<dbReference type="InterPro" id="IPR058548">
    <property type="entry name" value="MlaB-like_STAS"/>
</dbReference>
<dbReference type="InterPro" id="IPR005561">
    <property type="entry name" value="ANTAR"/>
</dbReference>
<dbReference type="Pfam" id="PF03861">
    <property type="entry name" value="ANTAR"/>
    <property type="match status" value="1"/>
</dbReference>
<dbReference type="InterPro" id="IPR036513">
    <property type="entry name" value="STAS_dom_sf"/>
</dbReference>
<name>Q82LF2_STRAW</name>
<feature type="domain" description="ANTAR" evidence="3">
    <location>
        <begin position="169"/>
        <end position="230"/>
    </location>
</feature>
<dbReference type="KEGG" id="sma:SAVERM_2058"/>
<dbReference type="GeneID" id="41539156"/>
<feature type="compositionally biased region" description="Basic and acidic residues" evidence="1">
    <location>
        <begin position="137"/>
        <end position="157"/>
    </location>
</feature>
<keyword evidence="5" id="KW-1185">Reference proteome</keyword>
<dbReference type="EMBL" id="BA000030">
    <property type="protein sequence ID" value="BAC69769.1"/>
    <property type="molecule type" value="Genomic_DNA"/>
</dbReference>
<dbReference type="GO" id="GO:0003723">
    <property type="term" value="F:RNA binding"/>
    <property type="evidence" value="ECO:0007669"/>
    <property type="project" value="InterPro"/>
</dbReference>
<reference evidence="4 5" key="3">
    <citation type="journal article" date="2014" name="J. Ind. Microbiol. Biotechnol.">
        <title>Genome mining of the Streptomyces avermitilis genome and development of genome-minimized hosts for heterologous expression of biosynthetic gene clusters.</title>
        <authorList>
            <person name="Ikeda H."/>
            <person name="Shin-ya K."/>
            <person name="Omura S."/>
        </authorList>
    </citation>
    <scope>NUCLEOTIDE SEQUENCE [LARGE SCALE GENOMIC DNA]</scope>
    <source>
        <strain evidence="5">ATCC 31267 / DSM 46492 / JCM 5070 / NBRC 14893 / NCIMB 12804 / NRRL 8165 / MA-4680</strain>
    </source>
</reference>
<dbReference type="AlphaFoldDB" id="Q82LF2"/>